<evidence type="ECO:0000313" key="3">
    <source>
        <dbReference type="Proteomes" id="UP000283269"/>
    </source>
</evidence>
<gene>
    <name evidence="2" type="ORF">CVT25_009708</name>
</gene>
<dbReference type="AlphaFoldDB" id="A0A409WWI4"/>
<sequence length="293" mass="32071">MFYCVLPPVPASQLRANDISVRTSTIRLSSPPTLRASLHASASQTSIAPSAPSQSQSYNLAIIPACAVNAGAQAITSTNKNTPAVPPARRVLGPNVVVYVHRMVMYGVEKQYRTEIARTAASATSSGCEQVKQSDTDVWFLCSSRRFGRFSLVEDGDDFATAKDNSDHIFPSFDNMLSSAKRRQCIAELEMQAALLAIRLKFFEGSRCRCAEDEEQTREQEDDERDEDSRIVEEAECEMRNIALGQREPAPVPTPSLSDAQVPARPIRSSPSPKLCLSPDPHASAALFCPRHT</sequence>
<name>A0A409WWI4_PSICY</name>
<dbReference type="EMBL" id="NHYD01003087">
    <property type="protein sequence ID" value="PPQ82872.1"/>
    <property type="molecule type" value="Genomic_DNA"/>
</dbReference>
<evidence type="ECO:0000313" key="2">
    <source>
        <dbReference type="EMBL" id="PPQ82872.1"/>
    </source>
</evidence>
<proteinExistence type="predicted"/>
<accession>A0A409WWI4</accession>
<reference evidence="2 3" key="1">
    <citation type="journal article" date="2018" name="Evol. Lett.">
        <title>Horizontal gene cluster transfer increased hallucinogenic mushroom diversity.</title>
        <authorList>
            <person name="Reynolds H.T."/>
            <person name="Vijayakumar V."/>
            <person name="Gluck-Thaler E."/>
            <person name="Korotkin H.B."/>
            <person name="Matheny P.B."/>
            <person name="Slot J.C."/>
        </authorList>
    </citation>
    <scope>NUCLEOTIDE SEQUENCE [LARGE SCALE GENOMIC DNA]</scope>
    <source>
        <strain evidence="2 3">2631</strain>
    </source>
</reference>
<keyword evidence="3" id="KW-1185">Reference proteome</keyword>
<dbReference type="Proteomes" id="UP000283269">
    <property type="component" value="Unassembled WGS sequence"/>
</dbReference>
<comment type="caution">
    <text evidence="2">The sequence shown here is derived from an EMBL/GenBank/DDBJ whole genome shotgun (WGS) entry which is preliminary data.</text>
</comment>
<dbReference type="InParanoid" id="A0A409WWI4"/>
<feature type="region of interest" description="Disordered" evidence="1">
    <location>
        <begin position="242"/>
        <end position="282"/>
    </location>
</feature>
<organism evidence="2 3">
    <name type="scientific">Psilocybe cyanescens</name>
    <dbReference type="NCBI Taxonomy" id="93625"/>
    <lineage>
        <taxon>Eukaryota</taxon>
        <taxon>Fungi</taxon>
        <taxon>Dikarya</taxon>
        <taxon>Basidiomycota</taxon>
        <taxon>Agaricomycotina</taxon>
        <taxon>Agaricomycetes</taxon>
        <taxon>Agaricomycetidae</taxon>
        <taxon>Agaricales</taxon>
        <taxon>Agaricineae</taxon>
        <taxon>Strophariaceae</taxon>
        <taxon>Psilocybe</taxon>
    </lineage>
</organism>
<evidence type="ECO:0000256" key="1">
    <source>
        <dbReference type="SAM" id="MobiDB-lite"/>
    </source>
</evidence>
<protein>
    <submittedName>
        <fullName evidence="2">Uncharacterized protein</fullName>
    </submittedName>
</protein>